<reference evidence="2 3" key="1">
    <citation type="submission" date="2022-10" db="EMBL/GenBank/DDBJ databases">
        <title>Draft genome sequence of Streptomyces sp. YSPA8.</title>
        <authorList>
            <person name="Moriuchi R."/>
            <person name="Dohra H."/>
            <person name="Yamamura H."/>
            <person name="Kodani S."/>
        </authorList>
    </citation>
    <scope>NUCLEOTIDE SEQUENCE [LARGE SCALE GENOMIC DNA]</scope>
    <source>
        <strain evidence="2 3">YSPA8</strain>
    </source>
</reference>
<dbReference type="SUPFAM" id="SSF48452">
    <property type="entry name" value="TPR-like"/>
    <property type="match status" value="1"/>
</dbReference>
<feature type="compositionally biased region" description="Gly residues" evidence="1">
    <location>
        <begin position="209"/>
        <end position="237"/>
    </location>
</feature>
<dbReference type="EMBL" id="BSBI01000001">
    <property type="protein sequence ID" value="GLF93313.1"/>
    <property type="molecule type" value="Genomic_DNA"/>
</dbReference>
<accession>A0ABQ5NSG0</accession>
<name>A0ABQ5NSG0_9ACTN</name>
<dbReference type="PANTHER" id="PTHR47691">
    <property type="entry name" value="REGULATOR-RELATED"/>
    <property type="match status" value="1"/>
</dbReference>
<dbReference type="InterPro" id="IPR011990">
    <property type="entry name" value="TPR-like_helical_dom_sf"/>
</dbReference>
<dbReference type="RefSeq" id="WP_323445393.1">
    <property type="nucleotide sequence ID" value="NZ_BSBI01000001.1"/>
</dbReference>
<keyword evidence="3" id="KW-1185">Reference proteome</keyword>
<dbReference type="PANTHER" id="PTHR47691:SF3">
    <property type="entry name" value="HTH-TYPE TRANSCRIPTIONAL REGULATOR RV0890C-RELATED"/>
    <property type="match status" value="1"/>
</dbReference>
<organism evidence="2 3">
    <name type="scientific">Streptomyces yaizuensis</name>
    <dbReference type="NCBI Taxonomy" id="2989713"/>
    <lineage>
        <taxon>Bacteria</taxon>
        <taxon>Bacillati</taxon>
        <taxon>Actinomycetota</taxon>
        <taxon>Actinomycetes</taxon>
        <taxon>Kitasatosporales</taxon>
        <taxon>Streptomycetaceae</taxon>
        <taxon>Streptomyces</taxon>
    </lineage>
</organism>
<proteinExistence type="predicted"/>
<dbReference type="Gene3D" id="1.25.40.10">
    <property type="entry name" value="Tetratricopeptide repeat domain"/>
    <property type="match status" value="1"/>
</dbReference>
<dbReference type="Proteomes" id="UP001291653">
    <property type="component" value="Unassembled WGS sequence"/>
</dbReference>
<evidence type="ECO:0000313" key="2">
    <source>
        <dbReference type="EMBL" id="GLF93313.1"/>
    </source>
</evidence>
<feature type="region of interest" description="Disordered" evidence="1">
    <location>
        <begin position="177"/>
        <end position="237"/>
    </location>
</feature>
<dbReference type="Gene3D" id="3.40.50.300">
    <property type="entry name" value="P-loop containing nucleotide triphosphate hydrolases"/>
    <property type="match status" value="1"/>
</dbReference>
<comment type="caution">
    <text evidence="2">The sequence shown here is derived from an EMBL/GenBank/DDBJ whole genome shotgun (WGS) entry which is preliminary data.</text>
</comment>
<dbReference type="SUPFAM" id="SSF52540">
    <property type="entry name" value="P-loop containing nucleoside triphosphate hydrolases"/>
    <property type="match status" value="1"/>
</dbReference>
<evidence type="ECO:0000313" key="3">
    <source>
        <dbReference type="Proteomes" id="UP001291653"/>
    </source>
</evidence>
<protein>
    <submittedName>
        <fullName evidence="2">Regulator</fullName>
    </submittedName>
</protein>
<gene>
    <name evidence="2" type="ORF">SYYSPA8_03470</name>
</gene>
<evidence type="ECO:0000256" key="1">
    <source>
        <dbReference type="SAM" id="MobiDB-lite"/>
    </source>
</evidence>
<dbReference type="InterPro" id="IPR027417">
    <property type="entry name" value="P-loop_NTPase"/>
</dbReference>
<sequence>MLGHLPEDTTSFVGRRRELGLLDGALRQHRLITLAGCGGVGKSRLALRAARQVRTAFPDGVAWADLAPLYGDRLLVATVSSACDLSDHTPRMPADALCEWLAMKQVLLVLDSCEHLLAPCRALVGDLLTAVPGLTVLTTGREPLGMAPERVLDVEPLPESGPEARELFRQRMVSALRGPGRWGSGPSSRPGSGTGPGPGAEADHRAPGGDDGTAGGDGAEAGGETGDGAGGGAVPGGVGGAGRAAWTERYDPEAARWICHRLEGIPLALELAAAQAARTGTADIAERLASRFDVLRADDTAVVRPERHRTMVTTIGWSHELCSPPERLLWARLTVFRGDFDEGAARAVCAGGPLATERISPLLDRLTAASVIFAVKAPGGGGVRYRMLDTIRDYGRIWLRELAEERAVADRHADHFVRFAEEADAAWLGPEQAHWYRRVGDTHTDLCTALDHLLTADPGRALRLAGLVGFFWSCCGHLHEARGYLEQVIAGHPGSGPDRTRALWALGIGATLQGEYGTAQEISTACTRSARDTGQAAGILAAAYLAGLLALLTGRPLDAERISVEALEATGYEPFDSADGLRCHLVRVFALTGLGRLAEARERALWLRRGCVEREESWTRAYLDYQLSLIALFTGAAEQAAEHARAMLTCKHGIGDSFGIALGLDLLAAAIAAGGDGERAGLVYGTGQAFWSTVGHPQRGTPELAAVREQCERAARTVAGDRVYEQAFREGAGADLESGLKAALVPPPG</sequence>
<dbReference type="PRINTS" id="PR00364">
    <property type="entry name" value="DISEASERSIST"/>
</dbReference>